<dbReference type="HOGENOM" id="CLU_1709240_0_0_2"/>
<evidence type="ECO:0000313" key="2">
    <source>
        <dbReference type="Proteomes" id="UP000007485"/>
    </source>
</evidence>
<proteinExistence type="predicted"/>
<evidence type="ECO:0000313" key="1">
    <source>
        <dbReference type="EMBL" id="ADY00757.1"/>
    </source>
</evidence>
<dbReference type="EMBL" id="CP002529">
    <property type="protein sequence ID" value="ADY00757.1"/>
    <property type="molecule type" value="Genomic_DNA"/>
</dbReference>
<protein>
    <submittedName>
        <fullName evidence="1">Uncharacterized protein</fullName>
    </submittedName>
</protein>
<dbReference type="KEGG" id="vmo:VMUT_0546"/>
<sequence>MRILPMTRKALALVLPALLLVVALMAGTTMAMQAAKIKPDTPGVTIIKEVTALKLKTLPPTHRIDPTLPPNTGVLIGPYTLSSGQELGVYVTWSPSSATLFVGVINANTWSGYGGYVSGGSALLIFNPGYGSWYVLVYNVSPYTVSATIYIFLVG</sequence>
<organism evidence="1 2">
    <name type="scientific">Vulcanisaeta moutnovskia (strain 768-28)</name>
    <dbReference type="NCBI Taxonomy" id="985053"/>
    <lineage>
        <taxon>Archaea</taxon>
        <taxon>Thermoproteota</taxon>
        <taxon>Thermoprotei</taxon>
        <taxon>Thermoproteales</taxon>
        <taxon>Thermoproteaceae</taxon>
        <taxon>Vulcanisaeta</taxon>
    </lineage>
</organism>
<gene>
    <name evidence="1" type="ordered locus">VMUT_0546</name>
</gene>
<dbReference type="eggNOG" id="arCOG13911">
    <property type="taxonomic scope" value="Archaea"/>
</dbReference>
<reference evidence="1 2" key="1">
    <citation type="journal article" date="2011" name="J. Bacteriol.">
        <title>Complete genome sequence of 'Vulcanisaeta moutnovskia' strain 768-28, a novel member of the hyperthermophilic crenarchaeal genus vulcanisaeta.</title>
        <authorList>
            <person name="Gumerov V.M."/>
            <person name="Mardanov A.V."/>
            <person name="Beletsky A.V."/>
            <person name="Prokofeva M.I."/>
            <person name="Bonch-Osmolovskaya E.A."/>
            <person name="Ravin N.V."/>
            <person name="Skryabin K.G."/>
        </authorList>
    </citation>
    <scope>NUCLEOTIDE SEQUENCE [LARGE SCALE GENOMIC DNA]</scope>
    <source>
        <strain evidence="1 2">768-28</strain>
    </source>
</reference>
<keyword evidence="2" id="KW-1185">Reference proteome</keyword>
<accession>F0QV25</accession>
<name>F0QV25_VULM7</name>
<dbReference type="AlphaFoldDB" id="F0QV25"/>
<dbReference type="Proteomes" id="UP000007485">
    <property type="component" value="Chromosome"/>
</dbReference>